<name>A0A4U0SIS6_9ACTN</name>
<gene>
    <name evidence="1" type="ORF">FCI23_21820</name>
</gene>
<proteinExistence type="predicted"/>
<dbReference type="AlphaFoldDB" id="A0A4U0SIS6"/>
<organism evidence="1 2">
    <name type="scientific">Actinacidiphila oryziradicis</name>
    <dbReference type="NCBI Taxonomy" id="2571141"/>
    <lineage>
        <taxon>Bacteria</taxon>
        <taxon>Bacillati</taxon>
        <taxon>Actinomycetota</taxon>
        <taxon>Actinomycetes</taxon>
        <taxon>Kitasatosporales</taxon>
        <taxon>Streptomycetaceae</taxon>
        <taxon>Actinacidiphila</taxon>
    </lineage>
</organism>
<accession>A0A4U0SIS6</accession>
<keyword evidence="2" id="KW-1185">Reference proteome</keyword>
<sequence length="311" mass="34304">MGRVGAVQQTSRQHLVSQVILKAFTEPGPRGSGCRLLPFDLRYPERRHKLQTTRACGWVEDFVAFDSEAAEDLWGSIERKVPAALAAVHAGVPFADPDHASVLRDLVVLHFVRSLHYREVHVSAFAKVRAELRSSLVQIYGKQLHHEALRETGLHLTGRRTLGAYAELLIDRSQTVRDHESGKLFRTSVESTFRKVQAQASTWQVEIHTPASGKFLIGDNPAVTLNQSSGVTEWGMPFGDATSMVLPIGPQHLVALGPRNRAGTLSAAEVEALNTVQVYAARRYVYMHPCSGLEAFVTQAARERPSTQVQG</sequence>
<dbReference type="Proteomes" id="UP000305778">
    <property type="component" value="Unassembled WGS sequence"/>
</dbReference>
<reference evidence="1 2" key="1">
    <citation type="submission" date="2019-04" db="EMBL/GenBank/DDBJ databases">
        <title>Streptomyces oryziradicis sp. nov., a novel actinomycete isolated from rhizosphere soil of rice (Oryza sativa L.).</title>
        <authorList>
            <person name="Li C."/>
        </authorList>
    </citation>
    <scope>NUCLEOTIDE SEQUENCE [LARGE SCALE GENOMIC DNA]</scope>
    <source>
        <strain evidence="1 2">NEAU-C40</strain>
    </source>
</reference>
<dbReference type="OrthoDB" id="3364069at2"/>
<dbReference type="EMBL" id="SUMC01000021">
    <property type="protein sequence ID" value="TKA09492.1"/>
    <property type="molecule type" value="Genomic_DNA"/>
</dbReference>
<dbReference type="Pfam" id="PF14022">
    <property type="entry name" value="DUF4238"/>
    <property type="match status" value="1"/>
</dbReference>
<evidence type="ECO:0000313" key="1">
    <source>
        <dbReference type="EMBL" id="TKA09492.1"/>
    </source>
</evidence>
<protein>
    <submittedName>
        <fullName evidence="1">DUF4238 domain-containing protein</fullName>
    </submittedName>
</protein>
<dbReference type="InterPro" id="IPR025332">
    <property type="entry name" value="DUF4238"/>
</dbReference>
<evidence type="ECO:0000313" key="2">
    <source>
        <dbReference type="Proteomes" id="UP000305778"/>
    </source>
</evidence>
<comment type="caution">
    <text evidence="1">The sequence shown here is derived from an EMBL/GenBank/DDBJ whole genome shotgun (WGS) entry which is preliminary data.</text>
</comment>